<keyword evidence="2" id="KW-1185">Reference proteome</keyword>
<proteinExistence type="predicted"/>
<reference evidence="1 2" key="1">
    <citation type="journal article" date="2012" name="Int. J. Syst. Evol. Microbiol.">
        <title>Marinomonas hwangdonensis sp. nov., isolated from seawater.</title>
        <authorList>
            <person name="Jung Y.T."/>
            <person name="Oh T.K."/>
            <person name="Yoon J.H."/>
        </authorList>
    </citation>
    <scope>NUCLEOTIDE SEQUENCE [LARGE SCALE GENOMIC DNA]</scope>
    <source>
        <strain evidence="1 2">HDW-15</strain>
    </source>
</reference>
<dbReference type="AlphaFoldDB" id="A0A3M8QAB1"/>
<dbReference type="Proteomes" id="UP000280507">
    <property type="component" value="Unassembled WGS sequence"/>
</dbReference>
<accession>A0A3M8QAB1</accession>
<comment type="caution">
    <text evidence="1">The sequence shown here is derived from an EMBL/GenBank/DDBJ whole genome shotgun (WGS) entry which is preliminary data.</text>
</comment>
<gene>
    <name evidence="1" type="ORF">EBI00_02535</name>
</gene>
<evidence type="ECO:0000313" key="2">
    <source>
        <dbReference type="Proteomes" id="UP000280507"/>
    </source>
</evidence>
<evidence type="ECO:0008006" key="3">
    <source>
        <dbReference type="Google" id="ProtNLM"/>
    </source>
</evidence>
<sequence>MTEYIYDIIKGQKKVVPLTFSDSNGEKLNFESCAFSFAIDVLNESGETIETIEENSVQAADGEPGKINITFTPEFTSTLKEGVHRFRIKTNFSSPNGDMITITNDPIRVLNG</sequence>
<dbReference type="OrthoDB" id="9973896at2"/>
<evidence type="ECO:0000313" key="1">
    <source>
        <dbReference type="EMBL" id="RNF52997.1"/>
    </source>
</evidence>
<dbReference type="RefSeq" id="WP_123094337.1">
    <property type="nucleotide sequence ID" value="NZ_RIZG01000001.1"/>
</dbReference>
<organism evidence="1 2">
    <name type="scientific">Marinomonas hwangdonensis</name>
    <dbReference type="NCBI Taxonomy" id="1053647"/>
    <lineage>
        <taxon>Bacteria</taxon>
        <taxon>Pseudomonadati</taxon>
        <taxon>Pseudomonadota</taxon>
        <taxon>Gammaproteobacteria</taxon>
        <taxon>Oceanospirillales</taxon>
        <taxon>Oceanospirillaceae</taxon>
        <taxon>Marinomonas</taxon>
    </lineage>
</organism>
<protein>
    <recommendedName>
        <fullName evidence="3">BppU N-terminal domain-containing protein</fullName>
    </recommendedName>
</protein>
<name>A0A3M8QAB1_9GAMM</name>
<dbReference type="EMBL" id="RIZG01000001">
    <property type="protein sequence ID" value="RNF52997.1"/>
    <property type="molecule type" value="Genomic_DNA"/>
</dbReference>